<evidence type="ECO:0000313" key="2">
    <source>
        <dbReference type="EMBL" id="KAF2009896.1"/>
    </source>
</evidence>
<dbReference type="AlphaFoldDB" id="A0A6A5XAM0"/>
<feature type="compositionally biased region" description="Basic and acidic residues" evidence="1">
    <location>
        <begin position="275"/>
        <end position="286"/>
    </location>
</feature>
<dbReference type="EMBL" id="ML978077">
    <property type="protein sequence ID" value="KAF2009896.1"/>
    <property type="molecule type" value="Genomic_DNA"/>
</dbReference>
<accession>A0A6A5XAM0</accession>
<reference evidence="2" key="1">
    <citation type="journal article" date="2020" name="Stud. Mycol.">
        <title>101 Dothideomycetes genomes: a test case for predicting lifestyles and emergence of pathogens.</title>
        <authorList>
            <person name="Haridas S."/>
            <person name="Albert R."/>
            <person name="Binder M."/>
            <person name="Bloem J."/>
            <person name="Labutti K."/>
            <person name="Salamov A."/>
            <person name="Andreopoulos B."/>
            <person name="Baker S."/>
            <person name="Barry K."/>
            <person name="Bills G."/>
            <person name="Bluhm B."/>
            <person name="Cannon C."/>
            <person name="Castanera R."/>
            <person name="Culley D."/>
            <person name="Daum C."/>
            <person name="Ezra D."/>
            <person name="Gonzalez J."/>
            <person name="Henrissat B."/>
            <person name="Kuo A."/>
            <person name="Liang C."/>
            <person name="Lipzen A."/>
            <person name="Lutzoni F."/>
            <person name="Magnuson J."/>
            <person name="Mondo S."/>
            <person name="Nolan M."/>
            <person name="Ohm R."/>
            <person name="Pangilinan J."/>
            <person name="Park H.-J."/>
            <person name="Ramirez L."/>
            <person name="Alfaro M."/>
            <person name="Sun H."/>
            <person name="Tritt A."/>
            <person name="Yoshinaga Y."/>
            <person name="Zwiers L.-H."/>
            <person name="Turgeon B."/>
            <person name="Goodwin S."/>
            <person name="Spatafora J."/>
            <person name="Crous P."/>
            <person name="Grigoriev I."/>
        </authorList>
    </citation>
    <scope>NUCLEOTIDE SEQUENCE</scope>
    <source>
        <strain evidence="2">CBS 175.79</strain>
    </source>
</reference>
<protein>
    <submittedName>
        <fullName evidence="2">Uncharacterized protein</fullName>
    </submittedName>
</protein>
<proteinExistence type="predicted"/>
<dbReference type="RefSeq" id="XP_033378235.1">
    <property type="nucleotide sequence ID" value="XM_033526215.1"/>
</dbReference>
<feature type="region of interest" description="Disordered" evidence="1">
    <location>
        <begin position="1"/>
        <end position="39"/>
    </location>
</feature>
<feature type="region of interest" description="Disordered" evidence="1">
    <location>
        <begin position="230"/>
        <end position="313"/>
    </location>
</feature>
<name>A0A6A5XAM0_9PLEO</name>
<feature type="compositionally biased region" description="Acidic residues" evidence="1">
    <location>
        <begin position="299"/>
        <end position="313"/>
    </location>
</feature>
<organism evidence="2 3">
    <name type="scientific">Aaosphaeria arxii CBS 175.79</name>
    <dbReference type="NCBI Taxonomy" id="1450172"/>
    <lineage>
        <taxon>Eukaryota</taxon>
        <taxon>Fungi</taxon>
        <taxon>Dikarya</taxon>
        <taxon>Ascomycota</taxon>
        <taxon>Pezizomycotina</taxon>
        <taxon>Dothideomycetes</taxon>
        <taxon>Pleosporomycetidae</taxon>
        <taxon>Pleosporales</taxon>
        <taxon>Pleosporales incertae sedis</taxon>
        <taxon>Aaosphaeria</taxon>
    </lineage>
</organism>
<evidence type="ECO:0000256" key="1">
    <source>
        <dbReference type="SAM" id="MobiDB-lite"/>
    </source>
</evidence>
<keyword evidence="3" id="KW-1185">Reference proteome</keyword>
<feature type="compositionally biased region" description="Polar residues" evidence="1">
    <location>
        <begin position="234"/>
        <end position="245"/>
    </location>
</feature>
<sequence>MAQSGQNTHFHNGRESDSDSDSDSFPVRPAPEDVSILNRDFMARARRRGGGDEDIDGRHKSRKGWRCSYLDEDGFFVDPLGVEPGEPDEHAPKELSELLVRETRQRQAITGYEIMVKKLDRQLAITRQSEAVLQKRNKALEGEIEDLKLKLKMKSGPPEGSGMKDGSSIDSTHACNSNNLHQVIVTTQVPPRRETIPGTINGQRPVLSTLRSILQRKNELRAPATYVKDGRVTKPTSGSNASSANHKFPIRNPMLSMARLPEDPSHSHIARSRKVSGEARASDLRKSNLRFSKRMITCDSEDEADQDKDDIKD</sequence>
<dbReference type="Proteomes" id="UP000799778">
    <property type="component" value="Unassembled WGS sequence"/>
</dbReference>
<gene>
    <name evidence="2" type="ORF">BU24DRAFT_414350</name>
</gene>
<evidence type="ECO:0000313" key="3">
    <source>
        <dbReference type="Proteomes" id="UP000799778"/>
    </source>
</evidence>
<feature type="compositionally biased region" description="Polar residues" evidence="1">
    <location>
        <begin position="1"/>
        <end position="10"/>
    </location>
</feature>
<dbReference type="GeneID" id="54283612"/>